<keyword evidence="1" id="KW-0472">Membrane</keyword>
<dbReference type="PIRSF" id="PIRSF038991">
    <property type="entry name" value="Protein_AbrB"/>
    <property type="match status" value="1"/>
</dbReference>
<proteinExistence type="predicted"/>
<dbReference type="Proteomes" id="UP001596516">
    <property type="component" value="Unassembled WGS sequence"/>
</dbReference>
<feature type="transmembrane region" description="Helical" evidence="1">
    <location>
        <begin position="144"/>
        <end position="165"/>
    </location>
</feature>
<keyword evidence="1" id="KW-1133">Transmembrane helix</keyword>
<gene>
    <name evidence="2" type="ORF">ACFQXB_14735</name>
</gene>
<dbReference type="EMBL" id="JBHTFQ010000008">
    <property type="protein sequence ID" value="MFC7705451.1"/>
    <property type="molecule type" value="Genomic_DNA"/>
</dbReference>
<keyword evidence="3" id="KW-1185">Reference proteome</keyword>
<feature type="transmembrane region" description="Helical" evidence="1">
    <location>
        <begin position="185"/>
        <end position="204"/>
    </location>
</feature>
<protein>
    <submittedName>
        <fullName evidence="2">AbrB family transcriptional regulator</fullName>
    </submittedName>
</protein>
<feature type="transmembrane region" description="Helical" evidence="1">
    <location>
        <begin position="233"/>
        <end position="251"/>
    </location>
</feature>
<dbReference type="NCBIfam" id="TIGR03082">
    <property type="entry name" value="Gneg_AbrB_dup"/>
    <property type="match status" value="2"/>
</dbReference>
<dbReference type="InterPro" id="IPR017516">
    <property type="entry name" value="AbrB_dup"/>
</dbReference>
<feature type="transmembrane region" description="Helical" evidence="1">
    <location>
        <begin position="82"/>
        <end position="107"/>
    </location>
</feature>
<evidence type="ECO:0000256" key="1">
    <source>
        <dbReference type="SAM" id="Phobius"/>
    </source>
</evidence>
<dbReference type="Pfam" id="PF05145">
    <property type="entry name" value="AbrB"/>
    <property type="match status" value="1"/>
</dbReference>
<dbReference type="InterPro" id="IPR007820">
    <property type="entry name" value="AbrB_fam"/>
</dbReference>
<accession>A0ABW2UN97</accession>
<dbReference type="RefSeq" id="WP_377405387.1">
    <property type="nucleotide sequence ID" value="NZ_JBHTFQ010000008.1"/>
</dbReference>
<comment type="caution">
    <text evidence="2">The sequence shown here is derived from an EMBL/GenBank/DDBJ whole genome shotgun (WGS) entry which is preliminary data.</text>
</comment>
<feature type="transmembrane region" description="Helical" evidence="1">
    <location>
        <begin position="326"/>
        <end position="346"/>
    </location>
</feature>
<feature type="transmembrane region" description="Helical" evidence="1">
    <location>
        <begin position="263"/>
        <end position="286"/>
    </location>
</feature>
<dbReference type="PANTHER" id="PTHR38457">
    <property type="entry name" value="REGULATOR ABRB-RELATED"/>
    <property type="match status" value="1"/>
</dbReference>
<evidence type="ECO:0000313" key="3">
    <source>
        <dbReference type="Proteomes" id="UP001596516"/>
    </source>
</evidence>
<evidence type="ECO:0000313" key="2">
    <source>
        <dbReference type="EMBL" id="MFC7705451.1"/>
    </source>
</evidence>
<sequence>MPSLRGPARLALFMLLACGGGWLFQHIGSPLPWMIGPLVVTAALCISGLLPVQVPNRIRPFGQVIVASQIGLSFTPATMEKLLWLAPVMLITAAMTLACIILIALAFSRWSGMSVAQGFLAAVPTSPVEAAAMAIDHRIDPTPVIVSQTLRLAGVVLILPVGMFALEGWPATRELPYSEVPFDPLNILILALCGFGAMFVFRRLRIPNPNFLGPLTVMAAMAASGYGPGPYPGLVLAAAQVVLGAWLGSTFRREILTRAGRLVMTSVVSSVTLLVLCSSIAAAIAWVSGLNWQLVVLGAAPGGVTEMALTAKFLQQDATIVTAFHLTRIFIFMPNIPWIVALIARFETRAHPAERDDTP</sequence>
<dbReference type="PANTHER" id="PTHR38457:SF1">
    <property type="entry name" value="REGULATOR ABRB-RELATED"/>
    <property type="match status" value="1"/>
</dbReference>
<keyword evidence="1" id="KW-0812">Transmembrane</keyword>
<feature type="transmembrane region" description="Helical" evidence="1">
    <location>
        <begin position="33"/>
        <end position="52"/>
    </location>
</feature>
<reference evidence="3" key="1">
    <citation type="journal article" date="2019" name="Int. J. Syst. Evol. Microbiol.">
        <title>The Global Catalogue of Microorganisms (GCM) 10K type strain sequencing project: providing services to taxonomists for standard genome sequencing and annotation.</title>
        <authorList>
            <consortium name="The Broad Institute Genomics Platform"/>
            <consortium name="The Broad Institute Genome Sequencing Center for Infectious Disease"/>
            <person name="Wu L."/>
            <person name="Ma J."/>
        </authorList>
    </citation>
    <scope>NUCLEOTIDE SEQUENCE [LARGE SCALE GENOMIC DNA]</scope>
    <source>
        <strain evidence="3">CGMCC 1.12750</strain>
    </source>
</reference>
<name>A0ABW2UN97_9RHOB</name>
<organism evidence="2 3">
    <name type="scientific">Plastorhodobacter daqingensis</name>
    <dbReference type="NCBI Taxonomy" id="1387281"/>
    <lineage>
        <taxon>Bacteria</taxon>
        <taxon>Pseudomonadati</taxon>
        <taxon>Pseudomonadota</taxon>
        <taxon>Alphaproteobacteria</taxon>
        <taxon>Rhodobacterales</taxon>
        <taxon>Paracoccaceae</taxon>
        <taxon>Plastorhodobacter</taxon>
    </lineage>
</organism>